<feature type="region of interest" description="Disordered" evidence="5">
    <location>
        <begin position="1"/>
        <end position="28"/>
    </location>
</feature>
<dbReference type="InterPro" id="IPR036967">
    <property type="entry name" value="Ribosomal_uS11_sf"/>
</dbReference>
<dbReference type="HAMAP" id="MF_01310">
    <property type="entry name" value="Ribosomal_uS11"/>
    <property type="match status" value="1"/>
</dbReference>
<dbReference type="GO" id="GO:0019843">
    <property type="term" value="F:rRNA binding"/>
    <property type="evidence" value="ECO:0007669"/>
    <property type="project" value="UniProtKB-UniRule"/>
</dbReference>
<evidence type="ECO:0000256" key="2">
    <source>
        <dbReference type="ARBA" id="ARBA00022980"/>
    </source>
</evidence>
<keyword evidence="3 4" id="KW-0687">Ribonucleoprotein</keyword>
<name>A0A386B1B3_9CHLO</name>
<keyword evidence="6" id="KW-0934">Plastid</keyword>
<geneLocation type="chloroplast" evidence="6"/>
<dbReference type="Gene3D" id="3.30.420.80">
    <property type="entry name" value="Ribosomal protein S11"/>
    <property type="match status" value="1"/>
</dbReference>
<accession>A0A386B1B3</accession>
<comment type="similarity">
    <text evidence="1 4">Belongs to the universal ribosomal protein uS11 family.</text>
</comment>
<evidence type="ECO:0000256" key="4">
    <source>
        <dbReference type="HAMAP-Rule" id="MF_01310"/>
    </source>
</evidence>
<dbReference type="GO" id="GO:0009507">
    <property type="term" value="C:chloroplast"/>
    <property type="evidence" value="ECO:0007669"/>
    <property type="project" value="UniProtKB-SubCell"/>
</dbReference>
<comment type="subcellular location">
    <subcellularLocation>
        <location evidence="4">Plastid</location>
        <location evidence="4">Chloroplast</location>
    </subcellularLocation>
</comment>
<keyword evidence="4" id="KW-0694">RNA-binding</keyword>
<dbReference type="GeneID" id="38279425"/>
<evidence type="ECO:0000256" key="5">
    <source>
        <dbReference type="SAM" id="MobiDB-lite"/>
    </source>
</evidence>
<protein>
    <recommendedName>
        <fullName evidence="4">Small ribosomal subunit protein uS11c</fullName>
    </recommendedName>
</protein>
<evidence type="ECO:0000256" key="1">
    <source>
        <dbReference type="ARBA" id="ARBA00006194"/>
    </source>
</evidence>
<dbReference type="AlphaFoldDB" id="A0A386B1B3"/>
<evidence type="ECO:0000313" key="6">
    <source>
        <dbReference type="EMBL" id="AYC65485.1"/>
    </source>
</evidence>
<feature type="compositionally biased region" description="Basic and acidic residues" evidence="5">
    <location>
        <begin position="16"/>
        <end position="25"/>
    </location>
</feature>
<dbReference type="Pfam" id="PF00411">
    <property type="entry name" value="Ribosomal_S11"/>
    <property type="match status" value="1"/>
</dbReference>
<reference evidence="6" key="2">
    <citation type="journal article" date="2019" name="Mol. Phylogenet. Evol.">
        <title>Reassessment of the classification of bryopsidales (chlorophyta) based on chloroplast phylogenomic analyses.</title>
        <authorList>
            <person name="Cremen M.C."/>
            <person name="Leliaert F."/>
            <person name="West J."/>
            <person name="Lam D.W."/>
            <person name="Shimada S."/>
            <person name="Lopez-Bautista J.M."/>
            <person name="Verbruggen H."/>
        </authorList>
    </citation>
    <scope>NUCLEOTIDE SEQUENCE</scope>
</reference>
<dbReference type="SUPFAM" id="SSF53137">
    <property type="entry name" value="Translational machinery components"/>
    <property type="match status" value="1"/>
</dbReference>
<evidence type="ECO:0000256" key="3">
    <source>
        <dbReference type="ARBA" id="ARBA00023274"/>
    </source>
</evidence>
<dbReference type="GO" id="GO:1990904">
    <property type="term" value="C:ribonucleoprotein complex"/>
    <property type="evidence" value="ECO:0007669"/>
    <property type="project" value="UniProtKB-KW"/>
</dbReference>
<dbReference type="RefSeq" id="YP_009519473.1">
    <property type="nucleotide sequence ID" value="NC_039526.1"/>
</dbReference>
<keyword evidence="2 4" id="KW-0689">Ribosomal protein</keyword>
<dbReference type="EMBL" id="MH591110">
    <property type="protein sequence ID" value="AYC65485.1"/>
    <property type="molecule type" value="Genomic_DNA"/>
</dbReference>
<comment type="subunit">
    <text evidence="4">Part of the 30S ribosomal subunit.</text>
</comment>
<dbReference type="GO" id="GO:0005840">
    <property type="term" value="C:ribosome"/>
    <property type="evidence" value="ECO:0007669"/>
    <property type="project" value="UniProtKB-KW"/>
</dbReference>
<dbReference type="InterPro" id="IPR001971">
    <property type="entry name" value="Ribosomal_uS11"/>
</dbReference>
<dbReference type="GO" id="GO:0003735">
    <property type="term" value="F:structural constituent of ribosome"/>
    <property type="evidence" value="ECO:0007669"/>
    <property type="project" value="InterPro"/>
</dbReference>
<keyword evidence="4" id="KW-0699">rRNA-binding</keyword>
<proteinExistence type="inferred from homology"/>
<gene>
    <name evidence="4 6" type="primary">rps11</name>
</gene>
<sequence length="181" mass="20160">MQSGRRQRALSGRRPGRPEDRKVKGEASLTVAAQSFAHRPSAPGDGDGDPLHLIIHIKATFNNTILTLTNGQGQVLLWTSAGSCGFKGTRKGTPFAAKQVVEIFKKKSHDYFSRCTQIKVFVSGVGSGRENVLRGLMEKNKDKEVRQKQRKKHLTKLPITLIREITKIAHNGCRPPKKRRL</sequence>
<keyword evidence="6" id="KW-0150">Chloroplast</keyword>
<organism evidence="6">
    <name type="scientific">Rhipiliopsis peltata</name>
    <dbReference type="NCBI Taxonomy" id="2320810"/>
    <lineage>
        <taxon>Eukaryota</taxon>
        <taxon>Viridiplantae</taxon>
        <taxon>Chlorophyta</taxon>
        <taxon>core chlorophytes</taxon>
        <taxon>Ulvophyceae</taxon>
        <taxon>TCBD clade</taxon>
        <taxon>Bryopsidales</taxon>
        <taxon>Halimedineae</taxon>
        <taxon>Halimedaceae</taxon>
        <taxon>Rhipiliopsideae</taxon>
        <taxon>Rhipiliopsis</taxon>
    </lineage>
</organism>
<dbReference type="GO" id="GO:0006412">
    <property type="term" value="P:translation"/>
    <property type="evidence" value="ECO:0007669"/>
    <property type="project" value="UniProtKB-UniRule"/>
</dbReference>
<reference evidence="6" key="1">
    <citation type="submission" date="2018-07" db="EMBL/GenBank/DDBJ databases">
        <authorList>
            <person name="Quirk P.G."/>
            <person name="Krulwich T.A."/>
        </authorList>
    </citation>
    <scope>NUCLEOTIDE SEQUENCE</scope>
</reference>
<dbReference type="PANTHER" id="PTHR11759">
    <property type="entry name" value="40S RIBOSOMAL PROTEIN S14/30S RIBOSOMAL PROTEIN S11"/>
    <property type="match status" value="1"/>
</dbReference>